<evidence type="ECO:0000259" key="1">
    <source>
        <dbReference type="PROSITE" id="PS50878"/>
    </source>
</evidence>
<feature type="domain" description="Reverse transcriptase" evidence="1">
    <location>
        <begin position="1"/>
        <end position="153"/>
    </location>
</feature>
<dbReference type="OrthoDB" id="7700848at2759"/>
<dbReference type="InterPro" id="IPR000477">
    <property type="entry name" value="RT_dom"/>
</dbReference>
<feature type="non-terminal residue" evidence="2">
    <location>
        <position position="153"/>
    </location>
</feature>
<dbReference type="Proteomes" id="UP000036403">
    <property type="component" value="Unassembled WGS sequence"/>
</dbReference>
<dbReference type="InterPro" id="IPR043502">
    <property type="entry name" value="DNA/RNA_pol_sf"/>
</dbReference>
<keyword evidence="3" id="KW-1185">Reference proteome</keyword>
<comment type="caution">
    <text evidence="2">The sequence shown here is derived from an EMBL/GenBank/DDBJ whole genome shotgun (WGS) entry which is preliminary data.</text>
</comment>
<reference evidence="2 3" key="1">
    <citation type="submission" date="2015-04" db="EMBL/GenBank/DDBJ databases">
        <title>Lasius niger genome sequencing.</title>
        <authorList>
            <person name="Konorov E.A."/>
            <person name="Nikitin M.A."/>
            <person name="Kirill M.V."/>
            <person name="Chang P."/>
        </authorList>
    </citation>
    <scope>NUCLEOTIDE SEQUENCE [LARGE SCALE GENOMIC DNA]</scope>
    <source>
        <tissue evidence="2">Whole</tissue>
    </source>
</reference>
<dbReference type="Pfam" id="PF00078">
    <property type="entry name" value="RVT_1"/>
    <property type="match status" value="1"/>
</dbReference>
<dbReference type="SUPFAM" id="SSF56672">
    <property type="entry name" value="DNA/RNA polymerases"/>
    <property type="match status" value="1"/>
</dbReference>
<dbReference type="GO" id="GO:0003964">
    <property type="term" value="F:RNA-directed DNA polymerase activity"/>
    <property type="evidence" value="ECO:0007669"/>
    <property type="project" value="UniProtKB-KW"/>
</dbReference>
<dbReference type="AlphaFoldDB" id="A0A0J7MPC5"/>
<gene>
    <name evidence="2" type="ORF">RF55_22910</name>
</gene>
<dbReference type="PaxDb" id="67767-A0A0J7MPC5"/>
<dbReference type="EMBL" id="LBMM01025281">
    <property type="protein sequence ID" value="KMQ82455.1"/>
    <property type="molecule type" value="Genomic_DNA"/>
</dbReference>
<accession>A0A0J7MPC5</accession>
<keyword evidence="2" id="KW-0548">Nucleotidyltransferase</keyword>
<name>A0A0J7MPC5_LASNI</name>
<organism evidence="2 3">
    <name type="scientific">Lasius niger</name>
    <name type="common">Black garden ant</name>
    <dbReference type="NCBI Taxonomy" id="67767"/>
    <lineage>
        <taxon>Eukaryota</taxon>
        <taxon>Metazoa</taxon>
        <taxon>Ecdysozoa</taxon>
        <taxon>Arthropoda</taxon>
        <taxon>Hexapoda</taxon>
        <taxon>Insecta</taxon>
        <taxon>Pterygota</taxon>
        <taxon>Neoptera</taxon>
        <taxon>Endopterygota</taxon>
        <taxon>Hymenoptera</taxon>
        <taxon>Apocrita</taxon>
        <taxon>Aculeata</taxon>
        <taxon>Formicoidea</taxon>
        <taxon>Formicidae</taxon>
        <taxon>Formicinae</taxon>
        <taxon>Lasius</taxon>
        <taxon>Lasius</taxon>
    </lineage>
</organism>
<proteinExistence type="predicted"/>
<protein>
    <submittedName>
        <fullName evidence="2">Reverse transcriptase</fullName>
    </submittedName>
</protein>
<sequence>MNILEWEEQLNHRILDIALWHALIDVFEKASFHKSGKLPDWRYLVFVGPTGNKQSRRVVYGVPQGSVLGPILWDLAYDEVLKIGLPPGCFLICYADDTLLVTTGQDIERAIYMATIGAQIFMRAVEKLGLTIATEKTEIVAFTGRRRRGAIPA</sequence>
<evidence type="ECO:0000313" key="2">
    <source>
        <dbReference type="EMBL" id="KMQ82455.1"/>
    </source>
</evidence>
<keyword evidence="2" id="KW-0695">RNA-directed DNA polymerase</keyword>
<keyword evidence="2" id="KW-0808">Transferase</keyword>
<evidence type="ECO:0000313" key="3">
    <source>
        <dbReference type="Proteomes" id="UP000036403"/>
    </source>
</evidence>
<dbReference type="PROSITE" id="PS50878">
    <property type="entry name" value="RT_POL"/>
    <property type="match status" value="1"/>
</dbReference>